<dbReference type="SUPFAM" id="SSF53335">
    <property type="entry name" value="S-adenosyl-L-methionine-dependent methyltransferases"/>
    <property type="match status" value="1"/>
</dbReference>
<dbReference type="eggNOG" id="COG1002">
    <property type="taxonomic scope" value="Bacteria"/>
</dbReference>
<evidence type="ECO:0000256" key="4">
    <source>
        <dbReference type="ARBA" id="ARBA00022691"/>
    </source>
</evidence>
<dbReference type="Gene3D" id="3.40.50.150">
    <property type="entry name" value="Vaccinia Virus protein VP39"/>
    <property type="match status" value="1"/>
</dbReference>
<dbReference type="AlphaFoldDB" id="V7I309"/>
<dbReference type="GO" id="GO:0006304">
    <property type="term" value="P:DNA modification"/>
    <property type="evidence" value="ECO:0007669"/>
    <property type="project" value="InterPro"/>
</dbReference>
<dbReference type="EC" id="2.1.1.72" evidence="1"/>
<dbReference type="REBASE" id="79729">
    <property type="entry name" value="Yfr2321ORF211145P"/>
</dbReference>
<dbReference type="PATRIC" id="fig|994573.3.peg.2071"/>
<dbReference type="PANTHER" id="PTHR33841">
    <property type="entry name" value="DNA METHYLTRANSFERASE YEEA-RELATED"/>
    <property type="match status" value="1"/>
</dbReference>
<dbReference type="Proteomes" id="UP000017747">
    <property type="component" value="Unassembled WGS sequence"/>
</dbReference>
<organism evidence="7 8">
    <name type="scientific">Youngiibacter fragilis 232.1</name>
    <dbReference type="NCBI Taxonomy" id="994573"/>
    <lineage>
        <taxon>Bacteria</taxon>
        <taxon>Bacillati</taxon>
        <taxon>Bacillota</taxon>
        <taxon>Clostridia</taxon>
        <taxon>Eubacteriales</taxon>
        <taxon>Clostridiaceae</taxon>
        <taxon>Youngiibacter</taxon>
    </lineage>
</organism>
<dbReference type="GO" id="GO:0009007">
    <property type="term" value="F:site-specific DNA-methyltransferase (adenine-specific) activity"/>
    <property type="evidence" value="ECO:0007669"/>
    <property type="project" value="UniProtKB-EC"/>
</dbReference>
<dbReference type="OrthoDB" id="9815272at2"/>
<dbReference type="InterPro" id="IPR011639">
    <property type="entry name" value="MethylTrfase_TaqI-like_dom"/>
</dbReference>
<protein>
    <recommendedName>
        <fullName evidence="1">site-specific DNA-methyltransferase (adenine-specific)</fullName>
        <ecNumber evidence="1">2.1.1.72</ecNumber>
    </recommendedName>
</protein>
<dbReference type="STRING" id="994573.T472_0211145"/>
<dbReference type="GO" id="GO:0003676">
    <property type="term" value="F:nucleic acid binding"/>
    <property type="evidence" value="ECO:0007669"/>
    <property type="project" value="InterPro"/>
</dbReference>
<dbReference type="PRINTS" id="PR00507">
    <property type="entry name" value="N12N6MTFRASE"/>
</dbReference>
<dbReference type="RefSeq" id="WP_023387342.1">
    <property type="nucleotide sequence ID" value="NZ_AXUN02000179.1"/>
</dbReference>
<dbReference type="Pfam" id="PF07669">
    <property type="entry name" value="Eco57I"/>
    <property type="match status" value="1"/>
</dbReference>
<dbReference type="GO" id="GO:0032259">
    <property type="term" value="P:methylation"/>
    <property type="evidence" value="ECO:0007669"/>
    <property type="project" value="UniProtKB-KW"/>
</dbReference>
<evidence type="ECO:0000259" key="6">
    <source>
        <dbReference type="Pfam" id="PF07669"/>
    </source>
</evidence>
<evidence type="ECO:0000256" key="5">
    <source>
        <dbReference type="ARBA" id="ARBA00047942"/>
    </source>
</evidence>
<evidence type="ECO:0000313" key="7">
    <source>
        <dbReference type="EMBL" id="ETA80610.1"/>
    </source>
</evidence>
<dbReference type="EMBL" id="AXUN02000179">
    <property type="protein sequence ID" value="ETA80610.1"/>
    <property type="molecule type" value="Genomic_DNA"/>
</dbReference>
<proteinExistence type="predicted"/>
<dbReference type="InterPro" id="IPR050953">
    <property type="entry name" value="N4_N6_ade-DNA_methylase"/>
</dbReference>
<evidence type="ECO:0000256" key="1">
    <source>
        <dbReference type="ARBA" id="ARBA00011900"/>
    </source>
</evidence>
<keyword evidence="3" id="KW-0808">Transferase</keyword>
<dbReference type="InterPro" id="IPR002052">
    <property type="entry name" value="DNA_methylase_N6_adenine_CS"/>
</dbReference>
<accession>V7I309</accession>
<evidence type="ECO:0000313" key="8">
    <source>
        <dbReference type="Proteomes" id="UP000017747"/>
    </source>
</evidence>
<sequence length="1080" mass="122802">MVQINLPAARAFATEATAQMRAGVMEDVLRHLLSANFPQMFPENPWWIREHSTGAEANVHYIDAAGLRRYGFIDSLVGMTAIEYERNLTVRTIYAEGYHQVEEYCSALLNHGIACDNIIGVLSDTVHWFAFRVEITRLPLPDMEYGPDNITLHEIDAVNLEDHTDDNLTRFGLFINRYLGREGSRHLSALALAMDMGFESVFCAQNINEFRNVVDDAFTRRPQYGNMIASLWQNFVSHLENNGRQPFNRNIYANELYMITLAKLLCANILNGSVVRDEGDNLRTILNGQWFRAMGFVNLVEYDYFGWLNEAPHIDQIITIARQMQNDLAAYDYSFIATEDLFGPLVAQLADRDRRLLLGQEYTPQWLAEKMVSHIIELLPQSDFPNFVDMCCGSGVFVVETINQTIARYHIIPDRCPADLLRQLTNSVVGFDIDPLAVLLSKLNWAMAMRSFVPHAAEDLVIPIYHADSLFTAAPITTLIEGNYEEQDLRMVFDGEQVNLPGFLITPTYRRLFDSLIHTCYETAKARARNTTEDYTRPQAEALVATLIRDPGVLIEEEQQEAIITSCYALIPTLERLQREGRNGIWPFLLGNSYRPGLVRGQFNAVISNPPWMAMSKLADNPYKTVLVSRAERYGIKPAGSSHLHVELATVFFLNSIDKYLQENALCSIIMPDTLLNGYHHEPFRNQQFLHSDWQVHLRVNEIWDVPTDTFKNKAIVVFGQKLNSANPNPIAGRHVHSNLPDEPCEFRLLRQGRRSAWSSNPNAHDITEGVLERIPFLQGADIMPRTLVFHNAMRQPNGRWSVRPVPRQNDELSYLVSDAKRYKDFSLNVLNVDDQFIYDCYMSNHILPFYACDPAKALLPMRKEDGCWMVVDEADLVQYGSGASTAFHSIFAESGESAHQYFDRINYRNKLNPQVFEVIDDEKHLVMVGAGGGYTCASYVPFGMINKAKTIIDQTIYWYIADSEEEALYITGMLNSMALDTIIADFQPEGAMGRRHVHKLPYAVTPPFDPENVAHMLVVERTQALINSIAAALPGSEVIGYCSPSSSTLAVRRRKFRMFIHELPESRDYEDACREVYNI</sequence>
<gene>
    <name evidence="7" type="ORF">T472_0211145</name>
</gene>
<keyword evidence="8" id="KW-1185">Reference proteome</keyword>
<reference evidence="7 8" key="1">
    <citation type="journal article" date="2014" name="Genome Announc.">
        <title>Genome Sequence of Youngiibacter fragilis, the Type Strain of the Genus Youngiibacter.</title>
        <authorList>
            <person name="Wawrik C.B."/>
            <person name="Callaghan A.V."/>
            <person name="Stamps B.W."/>
            <person name="Wawrik B."/>
        </authorList>
    </citation>
    <scope>NUCLEOTIDE SEQUENCE [LARGE SCALE GENOMIC DNA]</scope>
    <source>
        <strain evidence="7 8">232.1</strain>
    </source>
</reference>
<comment type="catalytic activity">
    <reaction evidence="5">
        <text>a 2'-deoxyadenosine in DNA + S-adenosyl-L-methionine = an N(6)-methyl-2'-deoxyadenosine in DNA + S-adenosyl-L-homocysteine + H(+)</text>
        <dbReference type="Rhea" id="RHEA:15197"/>
        <dbReference type="Rhea" id="RHEA-COMP:12418"/>
        <dbReference type="Rhea" id="RHEA-COMP:12419"/>
        <dbReference type="ChEBI" id="CHEBI:15378"/>
        <dbReference type="ChEBI" id="CHEBI:57856"/>
        <dbReference type="ChEBI" id="CHEBI:59789"/>
        <dbReference type="ChEBI" id="CHEBI:90615"/>
        <dbReference type="ChEBI" id="CHEBI:90616"/>
        <dbReference type="EC" id="2.1.1.72"/>
    </reaction>
</comment>
<keyword evidence="2" id="KW-0489">Methyltransferase</keyword>
<dbReference type="PROSITE" id="PS00092">
    <property type="entry name" value="N6_MTASE"/>
    <property type="match status" value="1"/>
</dbReference>
<dbReference type="eggNOG" id="COG0827">
    <property type="taxonomic scope" value="Bacteria"/>
</dbReference>
<comment type="caution">
    <text evidence="7">The sequence shown here is derived from an EMBL/GenBank/DDBJ whole genome shotgun (WGS) entry which is preliminary data.</text>
</comment>
<feature type="domain" description="Type II methyltransferase M.TaqI-like" evidence="6">
    <location>
        <begin position="426"/>
        <end position="686"/>
    </location>
</feature>
<dbReference type="InterPro" id="IPR029063">
    <property type="entry name" value="SAM-dependent_MTases_sf"/>
</dbReference>
<keyword evidence="4" id="KW-0949">S-adenosyl-L-methionine</keyword>
<evidence type="ECO:0000256" key="2">
    <source>
        <dbReference type="ARBA" id="ARBA00022603"/>
    </source>
</evidence>
<name>V7I309_9CLOT</name>
<evidence type="ECO:0000256" key="3">
    <source>
        <dbReference type="ARBA" id="ARBA00022679"/>
    </source>
</evidence>
<dbReference type="PANTHER" id="PTHR33841:SF4">
    <property type="entry name" value="RESTRICTION MODIFICATION SYSTEM DNA SPECIFICITY DOMAIN"/>
    <property type="match status" value="1"/>
</dbReference>